<dbReference type="Pfam" id="PF13988">
    <property type="entry name" value="DUF4225"/>
    <property type="match status" value="1"/>
</dbReference>
<proteinExistence type="predicted"/>
<dbReference type="AlphaFoldDB" id="A0A014PU84"/>
<dbReference type="InterPro" id="IPR025320">
    <property type="entry name" value="DUF4225"/>
</dbReference>
<protein>
    <recommendedName>
        <fullName evidence="3">DUF4225 domain-containing protein</fullName>
    </recommendedName>
</protein>
<keyword evidence="2" id="KW-1185">Reference proteome</keyword>
<dbReference type="EMBL" id="JFHN01000061">
    <property type="protein sequence ID" value="EXU74412.1"/>
    <property type="molecule type" value="Genomic_DNA"/>
</dbReference>
<gene>
    <name evidence="1" type="ORF">BG55_17170</name>
</gene>
<dbReference type="OrthoDB" id="6534834at2"/>
<dbReference type="Proteomes" id="UP000019918">
    <property type="component" value="Unassembled WGS sequence"/>
</dbReference>
<dbReference type="RefSeq" id="WP_034939599.1">
    <property type="nucleotide sequence ID" value="NZ_JFHN01000061.1"/>
</dbReference>
<dbReference type="STRING" id="69222.BG55_17170"/>
<comment type="caution">
    <text evidence="1">The sequence shown here is derived from an EMBL/GenBank/DDBJ whole genome shotgun (WGS) entry which is preliminary data.</text>
</comment>
<evidence type="ECO:0008006" key="3">
    <source>
        <dbReference type="Google" id="ProtNLM"/>
    </source>
</evidence>
<name>A0A014PU84_9GAMM</name>
<sequence length="251" mass="27785">MFTARVRNEELQKAVRQLHEVSNATGYRFLPFGRARSDFFNEINALINGITREVSSNCMSLSGAVKTLNEETAYLRQQQFQLMAGSIVQYAAVEKQQAGRLTKLVLKQVGFVGGGVQVFAGFGVCAASMGSLCAAYGAPLAVHGINNVYENGYYLLYRKGRAGYTRQAYRAIAQQLGYSDNQADMAYGIVDISLSGYGLTRPVLRADTFRLFRHINTDYIRGWKEMGPVALRAEILGDMNTLKDIYSAGRK</sequence>
<evidence type="ECO:0000313" key="2">
    <source>
        <dbReference type="Proteomes" id="UP000019918"/>
    </source>
</evidence>
<organism evidence="1 2">
    <name type="scientific">Erwinia mallotivora</name>
    <dbReference type="NCBI Taxonomy" id="69222"/>
    <lineage>
        <taxon>Bacteria</taxon>
        <taxon>Pseudomonadati</taxon>
        <taxon>Pseudomonadota</taxon>
        <taxon>Gammaproteobacteria</taxon>
        <taxon>Enterobacterales</taxon>
        <taxon>Erwiniaceae</taxon>
        <taxon>Erwinia</taxon>
    </lineage>
</organism>
<dbReference type="PATRIC" id="fig|69222.5.peg.3494"/>
<reference evidence="1 2" key="1">
    <citation type="submission" date="2014-02" db="EMBL/GenBank/DDBJ databases">
        <title>Draft genome of Erwinia mallotivora strain BT-MARDI, a papaya dieback pathogen.</title>
        <authorList>
            <person name="Redzuan R."/>
            <person name="Abu Bakar N."/>
            <person name="Badrun R."/>
            <person name="Mohd Raih M.F."/>
            <person name="Rozano L."/>
            <person name="Mat Amin N."/>
        </authorList>
    </citation>
    <scope>NUCLEOTIDE SEQUENCE [LARGE SCALE GENOMIC DNA]</scope>
    <source>
        <strain evidence="1 2">BT-MARDI</strain>
    </source>
</reference>
<accession>A0A014PU84</accession>
<evidence type="ECO:0000313" key="1">
    <source>
        <dbReference type="EMBL" id="EXU74412.1"/>
    </source>
</evidence>